<keyword evidence="2" id="KW-1185">Reference proteome</keyword>
<protein>
    <submittedName>
        <fullName evidence="1">Uncharacterized protein</fullName>
    </submittedName>
</protein>
<name>A0A9P7GES2_9AGAR</name>
<reference evidence="1" key="2">
    <citation type="submission" date="2021-10" db="EMBL/GenBank/DDBJ databases">
        <title>Phylogenomics reveals ancestral predisposition of the termite-cultivated fungus Termitomyces towards a domesticated lifestyle.</title>
        <authorList>
            <person name="Auxier B."/>
            <person name="Grum-Grzhimaylo A."/>
            <person name="Cardenas M.E."/>
            <person name="Lodge J.D."/>
            <person name="Laessoe T."/>
            <person name="Pedersen O."/>
            <person name="Smith M.E."/>
            <person name="Kuyper T.W."/>
            <person name="Franco-Molano E.A."/>
            <person name="Baroni T.J."/>
            <person name="Aanen D.K."/>
        </authorList>
    </citation>
    <scope>NUCLEOTIDE SEQUENCE</scope>
    <source>
        <strain evidence="1">AP01</strain>
        <tissue evidence="1">Mycelium</tissue>
    </source>
</reference>
<dbReference type="EMBL" id="JABCKV010000031">
    <property type="protein sequence ID" value="KAG5645847.1"/>
    <property type="molecule type" value="Genomic_DNA"/>
</dbReference>
<gene>
    <name evidence="1" type="ORF">DXG03_005189</name>
</gene>
<sequence>MLHYWTVIPRRRAKKLSCKIQEFINRLDQISEDVNLRKGVDDRKSKGLRGLFLRHGYAIFNAFFKSAEGVAGGWEELGEALSGPKCVLAGEEREANAGHLCVPSVRR</sequence>
<comment type="caution">
    <text evidence="1">The sequence shown here is derived from an EMBL/GenBank/DDBJ whole genome shotgun (WGS) entry which is preliminary data.</text>
</comment>
<dbReference type="AlphaFoldDB" id="A0A9P7GES2"/>
<reference evidence="1" key="1">
    <citation type="submission" date="2020-07" db="EMBL/GenBank/DDBJ databases">
        <authorList>
            <person name="Nieuwenhuis M."/>
            <person name="Van De Peppel L.J.J."/>
        </authorList>
    </citation>
    <scope>NUCLEOTIDE SEQUENCE</scope>
    <source>
        <strain evidence="1">AP01</strain>
        <tissue evidence="1">Mycelium</tissue>
    </source>
</reference>
<evidence type="ECO:0000313" key="2">
    <source>
        <dbReference type="Proteomes" id="UP000775547"/>
    </source>
</evidence>
<evidence type="ECO:0000313" key="1">
    <source>
        <dbReference type="EMBL" id="KAG5645847.1"/>
    </source>
</evidence>
<proteinExistence type="predicted"/>
<organism evidence="1 2">
    <name type="scientific">Asterophora parasitica</name>
    <dbReference type="NCBI Taxonomy" id="117018"/>
    <lineage>
        <taxon>Eukaryota</taxon>
        <taxon>Fungi</taxon>
        <taxon>Dikarya</taxon>
        <taxon>Basidiomycota</taxon>
        <taxon>Agaricomycotina</taxon>
        <taxon>Agaricomycetes</taxon>
        <taxon>Agaricomycetidae</taxon>
        <taxon>Agaricales</taxon>
        <taxon>Tricholomatineae</taxon>
        <taxon>Lyophyllaceae</taxon>
        <taxon>Asterophora</taxon>
    </lineage>
</organism>
<accession>A0A9P7GES2</accession>
<dbReference type="Proteomes" id="UP000775547">
    <property type="component" value="Unassembled WGS sequence"/>
</dbReference>